<accession>A0A7S2ZNE7</accession>
<proteinExistence type="predicted"/>
<dbReference type="EMBL" id="HBHW01017857">
    <property type="protein sequence ID" value="CAE0045819.1"/>
    <property type="molecule type" value="Transcribed_RNA"/>
</dbReference>
<reference evidence="1" key="1">
    <citation type="submission" date="2021-01" db="EMBL/GenBank/DDBJ databases">
        <authorList>
            <person name="Corre E."/>
            <person name="Pelletier E."/>
            <person name="Niang G."/>
            <person name="Scheremetjew M."/>
            <person name="Finn R."/>
            <person name="Kale V."/>
            <person name="Holt S."/>
            <person name="Cochrane G."/>
            <person name="Meng A."/>
            <person name="Brown T."/>
            <person name="Cohen L."/>
        </authorList>
    </citation>
    <scope>NUCLEOTIDE SEQUENCE</scope>
    <source>
        <strain evidence="1">CCMP 769</strain>
    </source>
</reference>
<organism evidence="1">
    <name type="scientific">Rhodosorus marinus</name>
    <dbReference type="NCBI Taxonomy" id="101924"/>
    <lineage>
        <taxon>Eukaryota</taxon>
        <taxon>Rhodophyta</taxon>
        <taxon>Stylonematophyceae</taxon>
        <taxon>Stylonematales</taxon>
        <taxon>Stylonemataceae</taxon>
        <taxon>Rhodosorus</taxon>
    </lineage>
</organism>
<name>A0A7S2ZNE7_9RHOD</name>
<evidence type="ECO:0000313" key="1">
    <source>
        <dbReference type="EMBL" id="CAE0045819.1"/>
    </source>
</evidence>
<dbReference type="AlphaFoldDB" id="A0A7S2ZNE7"/>
<gene>
    <name evidence="1" type="ORF">RMAR00112_LOCUS13794</name>
</gene>
<sequence length="153" mass="17312">MKPGMYRPYCLWNNSLLIPGAGLRLFFFADRGGFPSESASRDLRYIPSDSLAKAHRIAPKARSFGDRKRIASFRSETHPCLTGSFRDIRSQNRRVVEDYEQAWKPLSGSIREPTTHKRRLQPCYDGGPLSPLRSRFSGRAAASIVLVPLRFAV</sequence>
<protein>
    <submittedName>
        <fullName evidence="1">Uncharacterized protein</fullName>
    </submittedName>
</protein>